<comment type="caution">
    <text evidence="2">The sequence shown here is derived from an EMBL/GenBank/DDBJ whole genome shotgun (WGS) entry which is preliminary data.</text>
</comment>
<proteinExistence type="predicted"/>
<name>A0A368GJA0_ANCCA</name>
<dbReference type="Pfam" id="PF01030">
    <property type="entry name" value="Recep_L_domain"/>
    <property type="match status" value="1"/>
</dbReference>
<dbReference type="Gene3D" id="3.80.20.20">
    <property type="entry name" value="Receptor L-domain"/>
    <property type="match status" value="1"/>
</dbReference>
<evidence type="ECO:0000313" key="3">
    <source>
        <dbReference type="Proteomes" id="UP000252519"/>
    </source>
</evidence>
<dbReference type="SUPFAM" id="SSF52058">
    <property type="entry name" value="L domain-like"/>
    <property type="match status" value="2"/>
</dbReference>
<gene>
    <name evidence="2" type="ORF">ANCCAN_09589</name>
</gene>
<dbReference type="EMBL" id="JOJR01000129">
    <property type="protein sequence ID" value="RCN44452.1"/>
    <property type="molecule type" value="Genomic_DNA"/>
</dbReference>
<accession>A0A368GJA0</accession>
<dbReference type="AlphaFoldDB" id="A0A368GJA0"/>
<dbReference type="InterPro" id="IPR000494">
    <property type="entry name" value="Rcpt_L-dom"/>
</dbReference>
<dbReference type="OrthoDB" id="5876269at2759"/>
<organism evidence="2 3">
    <name type="scientific">Ancylostoma caninum</name>
    <name type="common">Dog hookworm</name>
    <dbReference type="NCBI Taxonomy" id="29170"/>
    <lineage>
        <taxon>Eukaryota</taxon>
        <taxon>Metazoa</taxon>
        <taxon>Ecdysozoa</taxon>
        <taxon>Nematoda</taxon>
        <taxon>Chromadorea</taxon>
        <taxon>Rhabditida</taxon>
        <taxon>Rhabditina</taxon>
        <taxon>Rhabditomorpha</taxon>
        <taxon>Strongyloidea</taxon>
        <taxon>Ancylostomatidae</taxon>
        <taxon>Ancylostomatinae</taxon>
        <taxon>Ancylostoma</taxon>
    </lineage>
</organism>
<evidence type="ECO:0000313" key="2">
    <source>
        <dbReference type="EMBL" id="RCN44452.1"/>
    </source>
</evidence>
<sequence>MHGTLEIVNTTFTNLSFFSSLFVIFSTREAAFGYDFILMNNSKMETMAGGVLLSAAVPQIRIENNPLLDPNCTHVLANYGDSRRIRGNRFNCGCELDVPITNITINDVANNCTAIFGALYIFGPDVPSAEILMRKFGNANAVYGEVAVVNTDYEDLKSKCS</sequence>
<feature type="domain" description="Receptor L-domain" evidence="1">
    <location>
        <begin position="2"/>
        <end position="69"/>
    </location>
</feature>
<evidence type="ECO:0000259" key="1">
    <source>
        <dbReference type="Pfam" id="PF01030"/>
    </source>
</evidence>
<dbReference type="InterPro" id="IPR036941">
    <property type="entry name" value="Rcpt_L-dom_sf"/>
</dbReference>
<reference evidence="2 3" key="1">
    <citation type="submission" date="2014-10" db="EMBL/GenBank/DDBJ databases">
        <title>Draft genome of the hookworm Ancylostoma caninum.</title>
        <authorList>
            <person name="Mitreva M."/>
        </authorList>
    </citation>
    <scope>NUCLEOTIDE SEQUENCE [LARGE SCALE GENOMIC DNA]</scope>
    <source>
        <strain evidence="2 3">Baltimore</strain>
    </source>
</reference>
<keyword evidence="3" id="KW-1185">Reference proteome</keyword>
<protein>
    <recommendedName>
        <fullName evidence="1">Receptor L-domain domain-containing protein</fullName>
    </recommendedName>
</protein>
<dbReference type="Proteomes" id="UP000252519">
    <property type="component" value="Unassembled WGS sequence"/>
</dbReference>